<sequence length="125" mass="14388">MRIKELLELAPWRGFEEGLFLGLSEAEELGKEFLGFTLSNGHGLVLHVNPYEGELKGIYLVYPEKIEANYLNYCCVFTTRFGNTIFIYEIINLSEYINSVRSESVIYVEVIKGELEDFLHTALVR</sequence>
<reference evidence="1 2" key="1">
    <citation type="submission" date="2019-10" db="EMBL/GenBank/DDBJ databases">
        <title>Genome Sequences from Six Type Strain Members of the Archaeal Family Sulfolobaceae: Acidianus ambivalens, Acidianus infernus, Metallosphaera prunae, Stygiolobus azoricus, Sulfolobus metallicus, and Sulfurisphaera ohwakuensis.</title>
        <authorList>
            <person name="Counts J.A."/>
            <person name="Kelly R.M."/>
        </authorList>
    </citation>
    <scope>NUCLEOTIDE SEQUENCE [LARGE SCALE GENOMIC DNA]</scope>
    <source>
        <strain evidence="1 2">FC6</strain>
    </source>
</reference>
<dbReference type="EMBL" id="CP045483">
    <property type="protein sequence ID" value="QGR19257.1"/>
    <property type="molecule type" value="Genomic_DNA"/>
</dbReference>
<organism evidence="1 2">
    <name type="scientific">Stygiolobus azoricus</name>
    <dbReference type="NCBI Taxonomy" id="41675"/>
    <lineage>
        <taxon>Archaea</taxon>
        <taxon>Thermoproteota</taxon>
        <taxon>Thermoprotei</taxon>
        <taxon>Sulfolobales</taxon>
        <taxon>Sulfolobaceae</taxon>
        <taxon>Stygiolobus</taxon>
    </lineage>
</organism>
<dbReference type="Proteomes" id="UP000423396">
    <property type="component" value="Chromosome"/>
</dbReference>
<keyword evidence="2" id="KW-1185">Reference proteome</keyword>
<gene>
    <name evidence="1" type="ORF">D1868_04200</name>
</gene>
<dbReference type="GeneID" id="42798247"/>
<dbReference type="OrthoDB" id="42865at2157"/>
<evidence type="ECO:0000313" key="1">
    <source>
        <dbReference type="EMBL" id="QGR19257.1"/>
    </source>
</evidence>
<protein>
    <submittedName>
        <fullName evidence="1">Uncharacterized protein</fullName>
    </submittedName>
</protein>
<evidence type="ECO:0000313" key="2">
    <source>
        <dbReference type="Proteomes" id="UP000423396"/>
    </source>
</evidence>
<accession>A0A650CP25</accession>
<dbReference type="RefSeq" id="WP_156005852.1">
    <property type="nucleotide sequence ID" value="NZ_CP045483.1"/>
</dbReference>
<dbReference type="KEGG" id="sazo:D1868_04200"/>
<proteinExistence type="predicted"/>
<dbReference type="AlphaFoldDB" id="A0A650CP25"/>
<name>A0A650CP25_9CREN</name>